<name>A0A8H7F0A0_AGABI</name>
<keyword evidence="1" id="KW-1133">Transmembrane helix</keyword>
<evidence type="ECO:0000256" key="1">
    <source>
        <dbReference type="SAM" id="Phobius"/>
    </source>
</evidence>
<comment type="caution">
    <text evidence="3">The sequence shown here is derived from an EMBL/GenBank/DDBJ whole genome shotgun (WGS) entry which is preliminary data.</text>
</comment>
<dbReference type="Proteomes" id="UP000629468">
    <property type="component" value="Unassembled WGS sequence"/>
</dbReference>
<keyword evidence="1" id="KW-0812">Transmembrane</keyword>
<evidence type="ECO:0000313" key="3">
    <source>
        <dbReference type="EMBL" id="KAF7770862.1"/>
    </source>
</evidence>
<feature type="transmembrane region" description="Helical" evidence="1">
    <location>
        <begin position="128"/>
        <end position="152"/>
    </location>
</feature>
<dbReference type="EMBL" id="JABXXO010000009">
    <property type="protein sequence ID" value="KAF7770862.1"/>
    <property type="molecule type" value="Genomic_DNA"/>
</dbReference>
<feature type="transmembrane region" description="Helical" evidence="1">
    <location>
        <begin position="47"/>
        <end position="64"/>
    </location>
</feature>
<feature type="transmembrane region" description="Helical" evidence="1">
    <location>
        <begin position="12"/>
        <end position="35"/>
    </location>
</feature>
<accession>A0A8H7F0A0</accession>
<keyword evidence="1" id="KW-0472">Membrane</keyword>
<dbReference type="InterPro" id="IPR045339">
    <property type="entry name" value="DUF6534"/>
</dbReference>
<evidence type="ECO:0000259" key="2">
    <source>
        <dbReference type="Pfam" id="PF20152"/>
    </source>
</evidence>
<feature type="domain" description="DUF6534" evidence="2">
    <location>
        <begin position="184"/>
        <end position="277"/>
    </location>
</feature>
<gene>
    <name evidence="3" type="ORF">Agabi119p4_6836</name>
</gene>
<feature type="transmembrane region" description="Helical" evidence="1">
    <location>
        <begin position="220"/>
        <end position="238"/>
    </location>
</feature>
<feature type="transmembrane region" description="Helical" evidence="1">
    <location>
        <begin position="176"/>
        <end position="199"/>
    </location>
</feature>
<reference evidence="3 4" key="1">
    <citation type="journal article" name="Sci. Rep.">
        <title>Telomere-to-telomere assembled and centromere annotated genomes of the two main subspecies of the button mushroom Agaricus bisporus reveal especially polymorphic chromosome ends.</title>
        <authorList>
            <person name="Sonnenberg A.S.M."/>
            <person name="Sedaghat-Telgerd N."/>
            <person name="Lavrijssen B."/>
            <person name="Ohm R.A."/>
            <person name="Hendrickx P.M."/>
            <person name="Scholtmeijer K."/>
            <person name="Baars J.J.P."/>
            <person name="van Peer A."/>
        </authorList>
    </citation>
    <scope>NUCLEOTIDE SEQUENCE [LARGE SCALE GENOMIC DNA]</scope>
    <source>
        <strain evidence="3 4">H119_p4</strain>
    </source>
</reference>
<feature type="transmembrane region" description="Helical" evidence="1">
    <location>
        <begin position="97"/>
        <end position="116"/>
    </location>
</feature>
<dbReference type="Pfam" id="PF20152">
    <property type="entry name" value="DUF6534"/>
    <property type="match status" value="1"/>
</dbReference>
<dbReference type="PANTHER" id="PTHR40465:SF1">
    <property type="entry name" value="DUF6534 DOMAIN-CONTAINING PROTEIN"/>
    <property type="match status" value="1"/>
</dbReference>
<dbReference type="PANTHER" id="PTHR40465">
    <property type="entry name" value="CHROMOSOME 1, WHOLE GENOME SHOTGUN SEQUENCE"/>
    <property type="match status" value="1"/>
</dbReference>
<sequence length="296" mass="33519">MSSQTQPISPAILFGVVFDLLLFGILTGQAYVYYISFPRDRTLLKGAVIWVYLAGAAQIGLVLLDVCTRYDVHEASTYKFQDYYNVNSFFYTNHDTITITVLTTAVAVVIQSLYAYRIYLMSKKRWLTIMIICMSLCQLASGILGGVCYAPLTAGSVFTIYNIQFKIGGVCEAGFVWIWGPVNIICDLTITVCMVTFLIKHRKRTVSHRTRLHITKIVQIVIETGMATTILLVAYTALRLIRFEYIPEEYIHWYILPGLMMSKVYSNSMLVLLNNRATIVNGRHAMESFEFIEVSG</sequence>
<evidence type="ECO:0000313" key="4">
    <source>
        <dbReference type="Proteomes" id="UP000629468"/>
    </source>
</evidence>
<dbReference type="AlphaFoldDB" id="A0A8H7F0A0"/>
<organism evidence="3 4">
    <name type="scientific">Agaricus bisporus var. burnettii</name>
    <dbReference type="NCBI Taxonomy" id="192524"/>
    <lineage>
        <taxon>Eukaryota</taxon>
        <taxon>Fungi</taxon>
        <taxon>Dikarya</taxon>
        <taxon>Basidiomycota</taxon>
        <taxon>Agaricomycotina</taxon>
        <taxon>Agaricomycetes</taxon>
        <taxon>Agaricomycetidae</taxon>
        <taxon>Agaricales</taxon>
        <taxon>Agaricineae</taxon>
        <taxon>Agaricaceae</taxon>
        <taxon>Agaricus</taxon>
    </lineage>
</organism>
<proteinExistence type="predicted"/>
<protein>
    <recommendedName>
        <fullName evidence="2">DUF6534 domain-containing protein</fullName>
    </recommendedName>
</protein>
<feature type="transmembrane region" description="Helical" evidence="1">
    <location>
        <begin position="250"/>
        <end position="273"/>
    </location>
</feature>